<gene>
    <name evidence="1" type="ORF">KC19_10G017200</name>
</gene>
<evidence type="ECO:0008006" key="3">
    <source>
        <dbReference type="Google" id="ProtNLM"/>
    </source>
</evidence>
<dbReference type="SUPFAM" id="SSF56219">
    <property type="entry name" value="DNase I-like"/>
    <property type="match status" value="1"/>
</dbReference>
<sequence length="186" mass="21363">GGVITLVHPRWSTKLGASGSCLDNRAHWFILQGIPGGDVGFVNIYVPNDSPTRCLLWETLARDLPPQSRWILLGDFNIVEHRADKTRQCPNMIPRRERILFEAMKSTLGVEDHPRSTTSLRFSWDNNRPEVARVLARLDRLYLFTPFSGSVDRILLDHHIRGNTTRLDHHPRLLRKSAAFGRPNRR</sequence>
<dbReference type="InterPro" id="IPR036691">
    <property type="entry name" value="Endo/exonu/phosph_ase_sf"/>
</dbReference>
<accession>A0A8T0GKP6</accession>
<dbReference type="Gene3D" id="3.60.10.10">
    <property type="entry name" value="Endonuclease/exonuclease/phosphatase"/>
    <property type="match status" value="1"/>
</dbReference>
<comment type="caution">
    <text evidence="1">The sequence shown here is derived from an EMBL/GenBank/DDBJ whole genome shotgun (WGS) entry which is preliminary data.</text>
</comment>
<dbReference type="Proteomes" id="UP000822688">
    <property type="component" value="Chromosome 10"/>
</dbReference>
<feature type="non-terminal residue" evidence="1">
    <location>
        <position position="186"/>
    </location>
</feature>
<feature type="non-terminal residue" evidence="1">
    <location>
        <position position="1"/>
    </location>
</feature>
<keyword evidence="2" id="KW-1185">Reference proteome</keyword>
<proteinExistence type="predicted"/>
<evidence type="ECO:0000313" key="1">
    <source>
        <dbReference type="EMBL" id="KAG0558298.1"/>
    </source>
</evidence>
<evidence type="ECO:0000313" key="2">
    <source>
        <dbReference type="Proteomes" id="UP000822688"/>
    </source>
</evidence>
<organism evidence="1 2">
    <name type="scientific">Ceratodon purpureus</name>
    <name type="common">Fire moss</name>
    <name type="synonym">Dicranum purpureum</name>
    <dbReference type="NCBI Taxonomy" id="3225"/>
    <lineage>
        <taxon>Eukaryota</taxon>
        <taxon>Viridiplantae</taxon>
        <taxon>Streptophyta</taxon>
        <taxon>Embryophyta</taxon>
        <taxon>Bryophyta</taxon>
        <taxon>Bryophytina</taxon>
        <taxon>Bryopsida</taxon>
        <taxon>Dicranidae</taxon>
        <taxon>Pseudoditrichales</taxon>
        <taxon>Ditrichaceae</taxon>
        <taxon>Ceratodon</taxon>
    </lineage>
</organism>
<protein>
    <recommendedName>
        <fullName evidence="3">Endonuclease/exonuclease/phosphatase domain-containing protein</fullName>
    </recommendedName>
</protein>
<name>A0A8T0GKP6_CERPU</name>
<reference evidence="1" key="1">
    <citation type="submission" date="2020-06" db="EMBL/GenBank/DDBJ databases">
        <title>WGS assembly of Ceratodon purpureus strain R40.</title>
        <authorList>
            <person name="Carey S.B."/>
            <person name="Jenkins J."/>
            <person name="Shu S."/>
            <person name="Lovell J.T."/>
            <person name="Sreedasyam A."/>
            <person name="Maumus F."/>
            <person name="Tiley G.P."/>
            <person name="Fernandez-Pozo N."/>
            <person name="Barry K."/>
            <person name="Chen C."/>
            <person name="Wang M."/>
            <person name="Lipzen A."/>
            <person name="Daum C."/>
            <person name="Saski C.A."/>
            <person name="Payton A.C."/>
            <person name="Mcbreen J.C."/>
            <person name="Conrad R.E."/>
            <person name="Kollar L.M."/>
            <person name="Olsson S."/>
            <person name="Huttunen S."/>
            <person name="Landis J.B."/>
            <person name="Wickett N.J."/>
            <person name="Johnson M.G."/>
            <person name="Rensing S.A."/>
            <person name="Grimwood J."/>
            <person name="Schmutz J."/>
            <person name="Mcdaniel S.F."/>
        </authorList>
    </citation>
    <scope>NUCLEOTIDE SEQUENCE</scope>
    <source>
        <strain evidence="1">R40</strain>
    </source>
</reference>
<dbReference type="AlphaFoldDB" id="A0A8T0GKP6"/>
<dbReference type="EMBL" id="CM026431">
    <property type="protein sequence ID" value="KAG0558298.1"/>
    <property type="molecule type" value="Genomic_DNA"/>
</dbReference>